<accession>A0AAN8K5M8</accession>
<keyword evidence="2" id="KW-1185">Reference proteome</keyword>
<organism evidence="1 2">
    <name type="scientific">Patella caerulea</name>
    <name type="common">Rayed Mediterranean limpet</name>
    <dbReference type="NCBI Taxonomy" id="87958"/>
    <lineage>
        <taxon>Eukaryota</taxon>
        <taxon>Metazoa</taxon>
        <taxon>Spiralia</taxon>
        <taxon>Lophotrochozoa</taxon>
        <taxon>Mollusca</taxon>
        <taxon>Gastropoda</taxon>
        <taxon>Patellogastropoda</taxon>
        <taxon>Patelloidea</taxon>
        <taxon>Patellidae</taxon>
        <taxon>Patella</taxon>
    </lineage>
</organism>
<dbReference type="AlphaFoldDB" id="A0AAN8K5M8"/>
<reference evidence="1 2" key="1">
    <citation type="submission" date="2024-01" db="EMBL/GenBank/DDBJ databases">
        <title>The genome of the rayed Mediterranean limpet Patella caerulea (Linnaeus, 1758).</title>
        <authorList>
            <person name="Anh-Thu Weber A."/>
            <person name="Halstead-Nussloch G."/>
        </authorList>
    </citation>
    <scope>NUCLEOTIDE SEQUENCE [LARGE SCALE GENOMIC DNA]</scope>
    <source>
        <strain evidence="1">AATW-2023a</strain>
        <tissue evidence="1">Whole specimen</tissue>
    </source>
</reference>
<comment type="caution">
    <text evidence="1">The sequence shown here is derived from an EMBL/GenBank/DDBJ whole genome shotgun (WGS) entry which is preliminary data.</text>
</comment>
<evidence type="ECO:0000313" key="1">
    <source>
        <dbReference type="EMBL" id="KAK6188194.1"/>
    </source>
</evidence>
<sequence length="173" mass="20149">MITPYSSSDEESTPPDSPLESLVFQHDFSQLPERYYRRLITNGVVNGLVNVPETTESRESREKDLRAAFDWVKQQLAIMKEQDKSLLKQFISLRTTILQLRCLHEIYSSQSDISSIDGSTCSLNSPRVRHRYHRTPDRNHIHFMELSLKTKSLLFLPEPNTVKTLKWKSDEIL</sequence>
<proteinExistence type="predicted"/>
<protein>
    <submittedName>
        <fullName evidence="1">Uncharacterized protein</fullName>
    </submittedName>
</protein>
<name>A0AAN8K5M8_PATCE</name>
<dbReference type="EMBL" id="JAZGQO010000003">
    <property type="protein sequence ID" value="KAK6188194.1"/>
    <property type="molecule type" value="Genomic_DNA"/>
</dbReference>
<evidence type="ECO:0000313" key="2">
    <source>
        <dbReference type="Proteomes" id="UP001347796"/>
    </source>
</evidence>
<dbReference type="Proteomes" id="UP001347796">
    <property type="component" value="Unassembled WGS sequence"/>
</dbReference>
<gene>
    <name evidence="1" type="ORF">SNE40_004426</name>
</gene>